<evidence type="ECO:0000256" key="2">
    <source>
        <dbReference type="ARBA" id="ARBA00022857"/>
    </source>
</evidence>
<evidence type="ECO:0000313" key="5">
    <source>
        <dbReference type="EMBL" id="OCT46822.1"/>
    </source>
</evidence>
<evidence type="ECO:0000256" key="4">
    <source>
        <dbReference type="RuleBase" id="RU000363"/>
    </source>
</evidence>
<dbReference type="VEuPathDB" id="FungiDB:G647_01536"/>
<gene>
    <name evidence="5" type="ORF">CLCR_02028</name>
</gene>
<evidence type="ECO:0000313" key="6">
    <source>
        <dbReference type="Proteomes" id="UP000094526"/>
    </source>
</evidence>
<dbReference type="Pfam" id="PF00106">
    <property type="entry name" value="adh_short"/>
    <property type="match status" value="1"/>
</dbReference>
<accession>A0A1C1CEB8</accession>
<evidence type="ECO:0000256" key="3">
    <source>
        <dbReference type="ARBA" id="ARBA00023002"/>
    </source>
</evidence>
<dbReference type="AlphaFoldDB" id="A0A1C1CEB8"/>
<dbReference type="VEuPathDB" id="FungiDB:CLCR_02028"/>
<dbReference type="InterPro" id="IPR002347">
    <property type="entry name" value="SDR_fam"/>
</dbReference>
<dbReference type="STRING" id="86049.A0A1C1CEB8"/>
<dbReference type="PRINTS" id="PR00080">
    <property type="entry name" value="SDRFAMILY"/>
</dbReference>
<protein>
    <submittedName>
        <fullName evidence="5">Putative oxidoreductase</fullName>
    </submittedName>
</protein>
<comment type="similarity">
    <text evidence="1 4">Belongs to the short-chain dehydrogenases/reductases (SDR) family.</text>
</comment>
<dbReference type="eggNOG" id="KOG1208">
    <property type="taxonomic scope" value="Eukaryota"/>
</dbReference>
<dbReference type="OrthoDB" id="191139at2759"/>
<dbReference type="EMBL" id="LGRB01000015">
    <property type="protein sequence ID" value="OCT46822.1"/>
    <property type="molecule type" value="Genomic_DNA"/>
</dbReference>
<dbReference type="GO" id="GO:0016491">
    <property type="term" value="F:oxidoreductase activity"/>
    <property type="evidence" value="ECO:0007669"/>
    <property type="project" value="UniProtKB-KW"/>
</dbReference>
<reference evidence="6" key="1">
    <citation type="submission" date="2015-07" db="EMBL/GenBank/DDBJ databases">
        <authorList>
            <person name="Teixeira M.M."/>
            <person name="Souza R.C."/>
            <person name="Almeida L.G."/>
            <person name="Vicente V.A."/>
            <person name="de Hoog S."/>
            <person name="Bocca A.L."/>
            <person name="de Almeida S.R."/>
            <person name="Vasconcelos A.T."/>
            <person name="Felipe M.S."/>
        </authorList>
    </citation>
    <scope>NUCLEOTIDE SEQUENCE [LARGE SCALE GENOMIC DNA]</scope>
    <source>
        <strain evidence="6">KSF</strain>
    </source>
</reference>
<name>A0A1C1CEB8_9EURO</name>
<evidence type="ECO:0000256" key="1">
    <source>
        <dbReference type="ARBA" id="ARBA00006484"/>
    </source>
</evidence>
<dbReference type="PRINTS" id="PR00081">
    <property type="entry name" value="GDHRDH"/>
</dbReference>
<dbReference type="Proteomes" id="UP000094526">
    <property type="component" value="Unassembled WGS sequence"/>
</dbReference>
<comment type="caution">
    <text evidence="5">The sequence shown here is derived from an EMBL/GenBank/DDBJ whole genome shotgun (WGS) entry which is preliminary data.</text>
</comment>
<keyword evidence="6" id="KW-1185">Reference proteome</keyword>
<dbReference type="InterPro" id="IPR036291">
    <property type="entry name" value="NAD(P)-bd_dom_sf"/>
</dbReference>
<keyword evidence="2" id="KW-0521">NADP</keyword>
<sequence>MWPFSPSIDFVPDRDIADLTGKVILVTGGFDANVLNTGIGKETVLQLAKHGPRKLFLAARTQSKAEEAIADIRSAIAPKTVDIEYLPLDLSSLASVKAAAERVKERDSRLDLLILNAGIMAVPPGKTNEGFEIQLGTNHVGHALLTKLLLPTLEKTAAEQNPDGRIVVVASNGYTFAPNIDTILSTEKLCETGPWTRYGASKAANILFAAELARRYPSLTSVSLHPGTIQTDLYLPNKRNSFVLRWFLSIFGPLLFQPPQFGALTQLYLASGAKKDQLKNGGFYTPVGVLDKDNKWANEKTWAKALWEWTDDQLKSKGY</sequence>
<proteinExistence type="inferred from homology"/>
<dbReference type="PANTHER" id="PTHR24320">
    <property type="entry name" value="RETINOL DEHYDROGENASE"/>
    <property type="match status" value="1"/>
</dbReference>
<organism evidence="5 6">
    <name type="scientific">Cladophialophora carrionii</name>
    <dbReference type="NCBI Taxonomy" id="86049"/>
    <lineage>
        <taxon>Eukaryota</taxon>
        <taxon>Fungi</taxon>
        <taxon>Dikarya</taxon>
        <taxon>Ascomycota</taxon>
        <taxon>Pezizomycotina</taxon>
        <taxon>Eurotiomycetes</taxon>
        <taxon>Chaetothyriomycetidae</taxon>
        <taxon>Chaetothyriales</taxon>
        <taxon>Herpotrichiellaceae</taxon>
        <taxon>Cladophialophora</taxon>
    </lineage>
</organism>
<keyword evidence="3" id="KW-0560">Oxidoreductase</keyword>
<dbReference type="SUPFAM" id="SSF51735">
    <property type="entry name" value="NAD(P)-binding Rossmann-fold domains"/>
    <property type="match status" value="1"/>
</dbReference>
<dbReference type="PANTHER" id="PTHR24320:SF282">
    <property type="entry name" value="WW DOMAIN-CONTAINING OXIDOREDUCTASE"/>
    <property type="match status" value="1"/>
</dbReference>
<dbReference type="Gene3D" id="3.40.50.720">
    <property type="entry name" value="NAD(P)-binding Rossmann-like Domain"/>
    <property type="match status" value="1"/>
</dbReference>